<sequence length="327" mass="37409">TKRTVDLIDYIFTPIIIILGLIGNTLSIHIMFKKRNRKTSTCIYMGILAIVDNGQMVTVLTTWLYNTIIKDMLTDDICKATIFFTGYFADFSIYLVILMTIDRMLAITMPFKKSWRSVPKICILIGCLMVFIFIRTIPLIVYGYASHDNVFNQTTCSLYTKNIGDFEKMLFPVLDIVIQSVLPSLSLLICNSIIVHKLRKRKQQISSLGIVNSNSQNAIFMSWQKSVTVMLLLISFASLILTLPMNIGMIMIPIIDEGTIHPDYIVLFEILWRLFFLNNAVNFYLCLIGGTRFKREVKKLFQDSSLFRLFKHSTGSSDSNNVITIQI</sequence>
<evidence type="ECO:0000256" key="4">
    <source>
        <dbReference type="ARBA" id="ARBA00023040"/>
    </source>
</evidence>
<dbReference type="AlphaFoldDB" id="A0A8J1XVD9"/>
<evidence type="ECO:0000256" key="3">
    <source>
        <dbReference type="ARBA" id="ARBA00022989"/>
    </source>
</evidence>
<keyword evidence="3" id="KW-1133">Transmembrane helix</keyword>
<comment type="caution">
    <text evidence="8">The sequence shown here is derived from an EMBL/GenBank/DDBJ whole genome shotgun (WGS) entry which is preliminary data.</text>
</comment>
<feature type="non-terminal residue" evidence="8">
    <location>
        <position position="1"/>
    </location>
</feature>
<organism evidence="8 9">
    <name type="scientific">Owenia fusiformis</name>
    <name type="common">Polychaete worm</name>
    <dbReference type="NCBI Taxonomy" id="6347"/>
    <lineage>
        <taxon>Eukaryota</taxon>
        <taxon>Metazoa</taxon>
        <taxon>Spiralia</taxon>
        <taxon>Lophotrochozoa</taxon>
        <taxon>Annelida</taxon>
        <taxon>Polychaeta</taxon>
        <taxon>Sedentaria</taxon>
        <taxon>Canalipalpata</taxon>
        <taxon>Sabellida</taxon>
        <taxon>Oweniida</taxon>
        <taxon>Oweniidae</taxon>
        <taxon>Owenia</taxon>
    </lineage>
</organism>
<keyword evidence="6" id="KW-0675">Receptor</keyword>
<dbReference type="EMBL" id="CAIIXF020000008">
    <property type="protein sequence ID" value="CAH1791866.1"/>
    <property type="molecule type" value="Genomic_DNA"/>
</dbReference>
<dbReference type="PROSITE" id="PS50262">
    <property type="entry name" value="G_PROTEIN_RECEP_F1_2"/>
    <property type="match status" value="1"/>
</dbReference>
<name>A0A8J1XVD9_OWEFU</name>
<dbReference type="OrthoDB" id="9990906at2759"/>
<dbReference type="InterPro" id="IPR000276">
    <property type="entry name" value="GPCR_Rhodpsn"/>
</dbReference>
<dbReference type="Gene3D" id="1.20.1070.10">
    <property type="entry name" value="Rhodopsin 7-helix transmembrane proteins"/>
    <property type="match status" value="1"/>
</dbReference>
<reference evidence="8" key="1">
    <citation type="submission" date="2022-03" db="EMBL/GenBank/DDBJ databases">
        <authorList>
            <person name="Martin C."/>
        </authorList>
    </citation>
    <scope>NUCLEOTIDE SEQUENCE</scope>
</reference>
<keyword evidence="5" id="KW-0472">Membrane</keyword>
<dbReference type="GO" id="GO:0004930">
    <property type="term" value="F:G protein-coupled receptor activity"/>
    <property type="evidence" value="ECO:0007669"/>
    <property type="project" value="UniProtKB-KW"/>
</dbReference>
<evidence type="ECO:0000256" key="2">
    <source>
        <dbReference type="ARBA" id="ARBA00022692"/>
    </source>
</evidence>
<dbReference type="Pfam" id="PF00001">
    <property type="entry name" value="7tm_1"/>
    <property type="match status" value="1"/>
</dbReference>
<dbReference type="SMART" id="SM01381">
    <property type="entry name" value="7TM_GPCR_Srsx"/>
    <property type="match status" value="1"/>
</dbReference>
<evidence type="ECO:0000256" key="7">
    <source>
        <dbReference type="ARBA" id="ARBA00023224"/>
    </source>
</evidence>
<dbReference type="SUPFAM" id="SSF81321">
    <property type="entry name" value="Family A G protein-coupled receptor-like"/>
    <property type="match status" value="1"/>
</dbReference>
<keyword evidence="2" id="KW-0812">Transmembrane</keyword>
<protein>
    <submittedName>
        <fullName evidence="8">Uncharacterized protein</fullName>
    </submittedName>
</protein>
<comment type="subcellular location">
    <subcellularLocation>
        <location evidence="1">Membrane</location>
        <topology evidence="1">Multi-pass membrane protein</topology>
    </subcellularLocation>
</comment>
<keyword evidence="7" id="KW-0807">Transducer</keyword>
<dbReference type="PANTHER" id="PTHR24243:SF230">
    <property type="entry name" value="G-PROTEIN COUPLED RECEPTORS FAMILY 1 PROFILE DOMAIN-CONTAINING PROTEIN"/>
    <property type="match status" value="1"/>
</dbReference>
<keyword evidence="9" id="KW-1185">Reference proteome</keyword>
<evidence type="ECO:0000313" key="8">
    <source>
        <dbReference type="EMBL" id="CAH1791866.1"/>
    </source>
</evidence>
<keyword evidence="4" id="KW-0297">G-protein coupled receptor</keyword>
<dbReference type="GO" id="GO:0005886">
    <property type="term" value="C:plasma membrane"/>
    <property type="evidence" value="ECO:0007669"/>
    <property type="project" value="TreeGrafter"/>
</dbReference>
<accession>A0A8J1XVD9</accession>
<dbReference type="PRINTS" id="PR00237">
    <property type="entry name" value="GPCRRHODOPSN"/>
</dbReference>
<dbReference type="Proteomes" id="UP000749559">
    <property type="component" value="Unassembled WGS sequence"/>
</dbReference>
<gene>
    <name evidence="8" type="ORF">OFUS_LOCUS16907</name>
</gene>
<evidence type="ECO:0000256" key="1">
    <source>
        <dbReference type="ARBA" id="ARBA00004141"/>
    </source>
</evidence>
<proteinExistence type="predicted"/>
<dbReference type="PANTHER" id="PTHR24243">
    <property type="entry name" value="G-PROTEIN COUPLED RECEPTOR"/>
    <property type="match status" value="1"/>
</dbReference>
<evidence type="ECO:0000313" key="9">
    <source>
        <dbReference type="Proteomes" id="UP000749559"/>
    </source>
</evidence>
<evidence type="ECO:0000256" key="5">
    <source>
        <dbReference type="ARBA" id="ARBA00023136"/>
    </source>
</evidence>
<dbReference type="InterPro" id="IPR017452">
    <property type="entry name" value="GPCR_Rhodpsn_7TM"/>
</dbReference>
<evidence type="ECO:0000256" key="6">
    <source>
        <dbReference type="ARBA" id="ARBA00023170"/>
    </source>
</evidence>